<protein>
    <recommendedName>
        <fullName evidence="2">MutL C-terminal dimerisation domain-containing protein</fullName>
    </recommendedName>
</protein>
<dbReference type="FunFam" id="3.30.1370.100:FF:000001">
    <property type="entry name" value="Mismatch repair endonuclease pms1, putative"/>
    <property type="match status" value="1"/>
</dbReference>
<dbReference type="STRING" id="559515.M4B362"/>
<dbReference type="Pfam" id="PF01119">
    <property type="entry name" value="DNA_mis_repair"/>
    <property type="match status" value="1"/>
</dbReference>
<dbReference type="GO" id="GO:0030983">
    <property type="term" value="F:mismatched DNA binding"/>
    <property type="evidence" value="ECO:0007669"/>
    <property type="project" value="InterPro"/>
</dbReference>
<dbReference type="InterPro" id="IPR014721">
    <property type="entry name" value="Ribsml_uS5_D2-typ_fold_subgr"/>
</dbReference>
<dbReference type="EnsemblProtists" id="HpaT800710">
    <property type="protein sequence ID" value="HpaP800710"/>
    <property type="gene ID" value="HpaG800710"/>
</dbReference>
<dbReference type="SUPFAM" id="SSF118116">
    <property type="entry name" value="DNA mismatch repair protein MutL"/>
    <property type="match status" value="1"/>
</dbReference>
<dbReference type="AlphaFoldDB" id="M4B362"/>
<dbReference type="GO" id="GO:0016887">
    <property type="term" value="F:ATP hydrolysis activity"/>
    <property type="evidence" value="ECO:0007669"/>
    <property type="project" value="InterPro"/>
</dbReference>
<organism evidence="3 4">
    <name type="scientific">Hyaloperonospora arabidopsidis (strain Emoy2)</name>
    <name type="common">Downy mildew agent</name>
    <name type="synonym">Peronospora arabidopsidis</name>
    <dbReference type="NCBI Taxonomy" id="559515"/>
    <lineage>
        <taxon>Eukaryota</taxon>
        <taxon>Sar</taxon>
        <taxon>Stramenopiles</taxon>
        <taxon>Oomycota</taxon>
        <taxon>Peronosporomycetes</taxon>
        <taxon>Peronosporales</taxon>
        <taxon>Peronosporaceae</taxon>
        <taxon>Hyaloperonospora</taxon>
    </lineage>
</organism>
<dbReference type="Pfam" id="PF08676">
    <property type="entry name" value="MutL_C"/>
    <property type="match status" value="1"/>
</dbReference>
<keyword evidence="4" id="KW-1185">Reference proteome</keyword>
<dbReference type="InParanoid" id="M4B362"/>
<dbReference type="GO" id="GO:0032389">
    <property type="term" value="C:MutLalpha complex"/>
    <property type="evidence" value="ECO:0007669"/>
    <property type="project" value="TreeGrafter"/>
</dbReference>
<evidence type="ECO:0000313" key="4">
    <source>
        <dbReference type="Proteomes" id="UP000011713"/>
    </source>
</evidence>
<dbReference type="HOGENOM" id="CLU_004131_0_2_1"/>
<name>M4B362_HYAAE</name>
<dbReference type="GO" id="GO:0005524">
    <property type="term" value="F:ATP binding"/>
    <property type="evidence" value="ECO:0007669"/>
    <property type="project" value="InterPro"/>
</dbReference>
<dbReference type="GO" id="GO:0140664">
    <property type="term" value="F:ATP-dependent DNA damage sensor activity"/>
    <property type="evidence" value="ECO:0007669"/>
    <property type="project" value="InterPro"/>
</dbReference>
<dbReference type="Gene3D" id="3.30.1540.20">
    <property type="entry name" value="MutL, C-terminal domain, dimerisation subdomain"/>
    <property type="match status" value="1"/>
</dbReference>
<reference evidence="3" key="2">
    <citation type="submission" date="2015-06" db="UniProtKB">
        <authorList>
            <consortium name="EnsemblProtists"/>
        </authorList>
    </citation>
    <scope>IDENTIFICATION</scope>
    <source>
        <strain evidence="3">Emoy2</strain>
    </source>
</reference>
<evidence type="ECO:0000259" key="2">
    <source>
        <dbReference type="SMART" id="SM00853"/>
    </source>
</evidence>
<dbReference type="Proteomes" id="UP000011713">
    <property type="component" value="Unassembled WGS sequence"/>
</dbReference>
<dbReference type="SMART" id="SM00853">
    <property type="entry name" value="MutL_C"/>
    <property type="match status" value="1"/>
</dbReference>
<dbReference type="PANTHER" id="PTHR10073">
    <property type="entry name" value="DNA MISMATCH REPAIR PROTEIN MLH, PMS, MUTL"/>
    <property type="match status" value="1"/>
</dbReference>
<dbReference type="SUPFAM" id="SSF54211">
    <property type="entry name" value="Ribosomal protein S5 domain 2-like"/>
    <property type="match status" value="1"/>
</dbReference>
<sequence>MLSLFVYWQVAKSLNEVWRQYEMKHKPACVLNFRLPVGDCDVNVTPDKRETFVKHEAEIVDAFKSGLNRLYEPSRGKFTVQPLMTTFAPAAKAEVSARQSTSAPSHDPAKQLRCVPASGNGTNDDEVSVDIESMERSRQNDQNEMKVADLKQVVAENLESKGHGCKSTESIPLRNSDTHKRKKPSLPKTYPLSSIDTPVKGPQNPVKRRKSDSSVLTPSTALEHAWSMRQVMRQRQQYFEEEREYEQRRKISRVVVPKMCSTSVGEKDLETNNEVATAALQRVLKKEDFKRMEILGQFNLGFIIGKLDNDLYIIDQHASDEKYNYETLQNTTVMHQQPLVQPLQLELTAGEELIILDHMQVFVKNGFTFLVDKNAPATKKLRLLSMPFTKHTQFGTEDVRELASLLMDTPLNSPTIRLPKVMAMFASRACRSSIMIGTALHKEEMQKVCLDDHGYLL</sequence>
<dbReference type="Gene3D" id="3.30.230.10">
    <property type="match status" value="1"/>
</dbReference>
<dbReference type="InterPro" id="IPR038973">
    <property type="entry name" value="MutL/Mlh/Pms-like"/>
</dbReference>
<dbReference type="InterPro" id="IPR014790">
    <property type="entry name" value="MutL_C"/>
</dbReference>
<dbReference type="InterPro" id="IPR042120">
    <property type="entry name" value="MutL_C_dimsub"/>
</dbReference>
<dbReference type="InterPro" id="IPR020568">
    <property type="entry name" value="Ribosomal_Su5_D2-typ_SF"/>
</dbReference>
<dbReference type="InterPro" id="IPR042121">
    <property type="entry name" value="MutL_C_regsub"/>
</dbReference>
<feature type="domain" description="MutL C-terminal dimerisation" evidence="2">
    <location>
        <begin position="294"/>
        <end position="440"/>
    </location>
</feature>
<feature type="region of interest" description="Disordered" evidence="1">
    <location>
        <begin position="158"/>
        <end position="218"/>
    </location>
</feature>
<dbReference type="InterPro" id="IPR013507">
    <property type="entry name" value="DNA_mismatch_S5_2-like"/>
</dbReference>
<proteinExistence type="predicted"/>
<dbReference type="InterPro" id="IPR037198">
    <property type="entry name" value="MutL_C_sf"/>
</dbReference>
<accession>M4B362</accession>
<evidence type="ECO:0000313" key="3">
    <source>
        <dbReference type="EnsemblProtists" id="HpaP800710"/>
    </source>
</evidence>
<feature type="region of interest" description="Disordered" evidence="1">
    <location>
        <begin position="95"/>
        <end position="126"/>
    </location>
</feature>
<dbReference type="Gene3D" id="3.30.1370.100">
    <property type="entry name" value="MutL, C-terminal domain, regulatory subdomain"/>
    <property type="match status" value="1"/>
</dbReference>
<dbReference type="eggNOG" id="KOG1978">
    <property type="taxonomic scope" value="Eukaryota"/>
</dbReference>
<dbReference type="PANTHER" id="PTHR10073:SF52">
    <property type="entry name" value="MISMATCH REPAIR ENDONUCLEASE PMS2"/>
    <property type="match status" value="1"/>
</dbReference>
<reference evidence="4" key="1">
    <citation type="journal article" date="2010" name="Science">
        <title>Signatures of adaptation to obligate biotrophy in the Hyaloperonospora arabidopsidis genome.</title>
        <authorList>
            <person name="Baxter L."/>
            <person name="Tripathy S."/>
            <person name="Ishaque N."/>
            <person name="Boot N."/>
            <person name="Cabral A."/>
            <person name="Kemen E."/>
            <person name="Thines M."/>
            <person name="Ah-Fong A."/>
            <person name="Anderson R."/>
            <person name="Badejoko W."/>
            <person name="Bittner-Eddy P."/>
            <person name="Boore J.L."/>
            <person name="Chibucos M.C."/>
            <person name="Coates M."/>
            <person name="Dehal P."/>
            <person name="Delehaunty K."/>
            <person name="Dong S."/>
            <person name="Downton P."/>
            <person name="Dumas B."/>
            <person name="Fabro G."/>
            <person name="Fronick C."/>
            <person name="Fuerstenberg S.I."/>
            <person name="Fulton L."/>
            <person name="Gaulin E."/>
            <person name="Govers F."/>
            <person name="Hughes L."/>
            <person name="Humphray S."/>
            <person name="Jiang R.H."/>
            <person name="Judelson H."/>
            <person name="Kamoun S."/>
            <person name="Kyung K."/>
            <person name="Meijer H."/>
            <person name="Minx P."/>
            <person name="Morris P."/>
            <person name="Nelson J."/>
            <person name="Phuntumart V."/>
            <person name="Qutob D."/>
            <person name="Rehmany A."/>
            <person name="Rougon-Cardoso A."/>
            <person name="Ryden P."/>
            <person name="Torto-Alalibo T."/>
            <person name="Studholme D."/>
            <person name="Wang Y."/>
            <person name="Win J."/>
            <person name="Wood J."/>
            <person name="Clifton S.W."/>
            <person name="Rogers J."/>
            <person name="Van den Ackerveken G."/>
            <person name="Jones J.D."/>
            <person name="McDowell J.M."/>
            <person name="Beynon J."/>
            <person name="Tyler B.M."/>
        </authorList>
    </citation>
    <scope>NUCLEOTIDE SEQUENCE [LARGE SCALE GENOMIC DNA]</scope>
    <source>
        <strain evidence="4">Emoy2</strain>
    </source>
</reference>
<dbReference type="VEuPathDB" id="FungiDB:HpaG800710"/>
<dbReference type="EMBL" id="JH598094">
    <property type="status" value="NOT_ANNOTATED_CDS"/>
    <property type="molecule type" value="Genomic_DNA"/>
</dbReference>
<dbReference type="GO" id="GO:0006298">
    <property type="term" value="P:mismatch repair"/>
    <property type="evidence" value="ECO:0007669"/>
    <property type="project" value="InterPro"/>
</dbReference>
<evidence type="ECO:0000256" key="1">
    <source>
        <dbReference type="SAM" id="MobiDB-lite"/>
    </source>
</evidence>